<dbReference type="WBParaSite" id="nRc.2.0.1.t37796-RA">
    <property type="protein sequence ID" value="nRc.2.0.1.t37796-RA"/>
    <property type="gene ID" value="nRc.2.0.1.g37796"/>
</dbReference>
<dbReference type="Proteomes" id="UP000887565">
    <property type="component" value="Unplaced"/>
</dbReference>
<proteinExistence type="predicted"/>
<name>A0A915KIH0_ROMCU</name>
<dbReference type="AlphaFoldDB" id="A0A915KIH0"/>
<evidence type="ECO:0000256" key="1">
    <source>
        <dbReference type="SAM" id="MobiDB-lite"/>
    </source>
</evidence>
<accession>A0A915KIH0</accession>
<feature type="region of interest" description="Disordered" evidence="1">
    <location>
        <begin position="34"/>
        <end position="57"/>
    </location>
</feature>
<evidence type="ECO:0000313" key="2">
    <source>
        <dbReference type="Proteomes" id="UP000887565"/>
    </source>
</evidence>
<keyword evidence="2" id="KW-1185">Reference proteome</keyword>
<protein>
    <submittedName>
        <fullName evidence="3">Uncharacterized protein</fullName>
    </submittedName>
</protein>
<reference evidence="3" key="1">
    <citation type="submission" date="2022-11" db="UniProtKB">
        <authorList>
            <consortium name="WormBaseParasite"/>
        </authorList>
    </citation>
    <scope>IDENTIFICATION</scope>
</reference>
<sequence>MSIVLKISKTSLKSLDDSIKLCFITDKALDTEAVSNIDSDRAKTPGGDLEDDGDKSLASDRSATFALQQTQRVNGRDKTLAMVLQNLGGPSNCLSDPPKDSKHHLMTRRSFVPDLKHSALDDDTAQFEGCIMPAATARDL</sequence>
<organism evidence="2 3">
    <name type="scientific">Romanomermis culicivorax</name>
    <name type="common">Nematode worm</name>
    <dbReference type="NCBI Taxonomy" id="13658"/>
    <lineage>
        <taxon>Eukaryota</taxon>
        <taxon>Metazoa</taxon>
        <taxon>Ecdysozoa</taxon>
        <taxon>Nematoda</taxon>
        <taxon>Enoplea</taxon>
        <taxon>Dorylaimia</taxon>
        <taxon>Mermithida</taxon>
        <taxon>Mermithoidea</taxon>
        <taxon>Mermithidae</taxon>
        <taxon>Romanomermis</taxon>
    </lineage>
</organism>
<evidence type="ECO:0000313" key="3">
    <source>
        <dbReference type="WBParaSite" id="nRc.2.0.1.t37796-RA"/>
    </source>
</evidence>